<accession>A0A1I4VLR6</accession>
<proteinExistence type="predicted"/>
<protein>
    <submittedName>
        <fullName evidence="3">Uncharacterized protein</fullName>
    </submittedName>
</protein>
<keyword evidence="2" id="KW-0732">Signal</keyword>
<dbReference type="Proteomes" id="UP000198575">
    <property type="component" value="Unassembled WGS sequence"/>
</dbReference>
<keyword evidence="4" id="KW-1185">Reference proteome</keyword>
<sequence length="192" mass="20602">MSRLIPLLPLLLTLAGCATSSGTVYHYEGSGDYYSTSDSAGPTLDSSGPGYGFAHGYGYGGGLGYGYGFGLGYGLGGYPGLWAPWYFGYSPYVWWPHPYEHDSGTWRESQVQRDRALRSTLVARPAIAAPLRAKPGRLQPSLRPSPVPSRSGADAHRSTVIRPAARPAPPARMTAPPVIRTAPPPRNVPHKH</sequence>
<reference evidence="3 4" key="1">
    <citation type="submission" date="2016-10" db="EMBL/GenBank/DDBJ databases">
        <authorList>
            <person name="de Groot N.N."/>
        </authorList>
    </citation>
    <scope>NUCLEOTIDE SEQUENCE [LARGE SCALE GENOMIC DNA]</scope>
    <source>
        <strain evidence="3 4">CGMCC 1.7659</strain>
    </source>
</reference>
<evidence type="ECO:0000313" key="4">
    <source>
        <dbReference type="Proteomes" id="UP000198575"/>
    </source>
</evidence>
<dbReference type="RefSeq" id="WP_092404491.1">
    <property type="nucleotide sequence ID" value="NZ_FOVF01000002.1"/>
</dbReference>
<dbReference type="AlphaFoldDB" id="A0A1I4VLR6"/>
<evidence type="ECO:0000313" key="3">
    <source>
        <dbReference type="EMBL" id="SFN01985.1"/>
    </source>
</evidence>
<feature type="compositionally biased region" description="Pro residues" evidence="1">
    <location>
        <begin position="182"/>
        <end position="192"/>
    </location>
</feature>
<feature type="region of interest" description="Disordered" evidence="1">
    <location>
        <begin position="133"/>
        <end position="192"/>
    </location>
</feature>
<name>A0A1I4VLR6_9GAMM</name>
<organism evidence="3 4">
    <name type="scientific">Dokdonella immobilis</name>
    <dbReference type="NCBI Taxonomy" id="578942"/>
    <lineage>
        <taxon>Bacteria</taxon>
        <taxon>Pseudomonadati</taxon>
        <taxon>Pseudomonadota</taxon>
        <taxon>Gammaproteobacteria</taxon>
        <taxon>Lysobacterales</taxon>
        <taxon>Rhodanobacteraceae</taxon>
        <taxon>Dokdonella</taxon>
    </lineage>
</organism>
<feature type="chain" id="PRO_5011750896" evidence="2">
    <location>
        <begin position="27"/>
        <end position="192"/>
    </location>
</feature>
<feature type="signal peptide" evidence="2">
    <location>
        <begin position="1"/>
        <end position="26"/>
    </location>
</feature>
<evidence type="ECO:0000256" key="2">
    <source>
        <dbReference type="SAM" id="SignalP"/>
    </source>
</evidence>
<feature type="compositionally biased region" description="Low complexity" evidence="1">
    <location>
        <begin position="137"/>
        <end position="151"/>
    </location>
</feature>
<dbReference type="EMBL" id="FOVF01000002">
    <property type="protein sequence ID" value="SFN01985.1"/>
    <property type="molecule type" value="Genomic_DNA"/>
</dbReference>
<dbReference type="PROSITE" id="PS51257">
    <property type="entry name" value="PROKAR_LIPOPROTEIN"/>
    <property type="match status" value="1"/>
</dbReference>
<evidence type="ECO:0000256" key="1">
    <source>
        <dbReference type="SAM" id="MobiDB-lite"/>
    </source>
</evidence>
<gene>
    <name evidence="3" type="ORF">SAMN05216289_102204</name>
</gene>